<comment type="similarity">
    <text evidence="1">Belongs to the short-chain dehydrogenases/reductases (SDR) family.</text>
</comment>
<comment type="caution">
    <text evidence="3">The sequence shown here is derived from an EMBL/GenBank/DDBJ whole genome shotgun (WGS) entry which is preliminary data.</text>
</comment>
<protein>
    <submittedName>
        <fullName evidence="3">NAD(P)-dependent dehydrogenase (Short-subunit alcohol dehydrogenase family)</fullName>
    </submittedName>
</protein>
<evidence type="ECO:0000256" key="2">
    <source>
        <dbReference type="ARBA" id="ARBA00023002"/>
    </source>
</evidence>
<gene>
    <name evidence="3" type="ORF">JOF57_005235</name>
</gene>
<evidence type="ECO:0000256" key="1">
    <source>
        <dbReference type="ARBA" id="ARBA00006484"/>
    </source>
</evidence>
<keyword evidence="2" id="KW-0560">Oxidoreductase</keyword>
<dbReference type="EMBL" id="JAGIOP010000002">
    <property type="protein sequence ID" value="MBP2455322.1"/>
    <property type="molecule type" value="Genomic_DNA"/>
</dbReference>
<dbReference type="Pfam" id="PF13561">
    <property type="entry name" value="adh_short_C2"/>
    <property type="match status" value="1"/>
</dbReference>
<dbReference type="Proteomes" id="UP000694460">
    <property type="component" value="Unassembled WGS sequence"/>
</dbReference>
<dbReference type="PANTHER" id="PTHR24321:SF14">
    <property type="entry name" value="SHORT-CHAIN TYPE DEHYDROGENASE_REDUCTASE BLR2146-RELATED"/>
    <property type="match status" value="1"/>
</dbReference>
<accession>A0ABS5A0R0</accession>
<evidence type="ECO:0000313" key="4">
    <source>
        <dbReference type="Proteomes" id="UP000694460"/>
    </source>
</evidence>
<organism evidence="3 4">
    <name type="scientific">Mycolicibacterium lutetiense</name>
    <dbReference type="NCBI Taxonomy" id="1641992"/>
    <lineage>
        <taxon>Bacteria</taxon>
        <taxon>Bacillati</taxon>
        <taxon>Actinomycetota</taxon>
        <taxon>Actinomycetes</taxon>
        <taxon>Mycobacteriales</taxon>
        <taxon>Mycobacteriaceae</taxon>
        <taxon>Mycolicibacterium</taxon>
    </lineage>
</organism>
<dbReference type="InterPro" id="IPR036291">
    <property type="entry name" value="NAD(P)-bd_dom_sf"/>
</dbReference>
<dbReference type="PANTHER" id="PTHR24321">
    <property type="entry name" value="DEHYDROGENASES, SHORT CHAIN"/>
    <property type="match status" value="1"/>
</dbReference>
<reference evidence="3 4" key="1">
    <citation type="submission" date="2021-03" db="EMBL/GenBank/DDBJ databases">
        <title>Sequencing the genomes of 1000 actinobacteria strains.</title>
        <authorList>
            <person name="Klenk H.-P."/>
        </authorList>
    </citation>
    <scope>NUCLEOTIDE SEQUENCE [LARGE SCALE GENOMIC DNA]</scope>
    <source>
        <strain evidence="3 4">DSM 46713</strain>
    </source>
</reference>
<dbReference type="PRINTS" id="PR00081">
    <property type="entry name" value="GDHRDH"/>
</dbReference>
<sequence length="268" mass="27433">MSRTTVLDEENLMALRGLAEKVVVIAGGASGLGAATAARLADEGAHVVVGDVAADDAQWTAAQITAAGGTATAVAFDLADPESVASLIATAVDTYGGVDALFTVGADMSTLRADTDVVDIDLDIWDRVMTVSLRGYVAALKHAIPQILSRGGGAIVNMSSAAAFQGEPARPAYATAKAGIGALTRHVAARWGKEGIRCNAVAPGFTATEAIRSAPQWPDLEAAALKRIRGNRVGEPDDVASLVAFLISDEGAWINGQVINIDGGTVLR</sequence>
<dbReference type="Gene3D" id="3.40.50.720">
    <property type="entry name" value="NAD(P)-binding Rossmann-like Domain"/>
    <property type="match status" value="1"/>
</dbReference>
<dbReference type="InterPro" id="IPR020904">
    <property type="entry name" value="Sc_DH/Rdtase_CS"/>
</dbReference>
<dbReference type="InterPro" id="IPR002347">
    <property type="entry name" value="SDR_fam"/>
</dbReference>
<dbReference type="PROSITE" id="PS00061">
    <property type="entry name" value="ADH_SHORT"/>
    <property type="match status" value="1"/>
</dbReference>
<proteinExistence type="inferred from homology"/>
<name>A0ABS5A0R0_9MYCO</name>
<dbReference type="SUPFAM" id="SSF51735">
    <property type="entry name" value="NAD(P)-binding Rossmann-fold domains"/>
    <property type="match status" value="1"/>
</dbReference>
<evidence type="ECO:0000313" key="3">
    <source>
        <dbReference type="EMBL" id="MBP2455322.1"/>
    </source>
</evidence>
<keyword evidence="4" id="KW-1185">Reference proteome</keyword>